<dbReference type="PANTHER" id="PTHR47970:SF9">
    <property type="entry name" value="KINESIN-LIKE PROTEIN KIN-5D"/>
    <property type="match status" value="1"/>
</dbReference>
<feature type="signal peptide" evidence="6">
    <location>
        <begin position="1"/>
        <end position="23"/>
    </location>
</feature>
<comment type="subcellular location">
    <subcellularLocation>
        <location evidence="1">Cytoplasm</location>
        <location evidence="1">Cytoskeleton</location>
    </subcellularLocation>
</comment>
<evidence type="ECO:0000256" key="2">
    <source>
        <dbReference type="ARBA" id="ARBA00022490"/>
    </source>
</evidence>
<evidence type="ECO:0000256" key="3">
    <source>
        <dbReference type="ARBA" id="ARBA00023175"/>
    </source>
</evidence>
<gene>
    <name evidence="7" type="ORF">CFOL_v3_16134</name>
</gene>
<dbReference type="InParanoid" id="A0A1Q3BXE6"/>
<feature type="chain" id="PRO_5012071909" evidence="6">
    <location>
        <begin position="24"/>
        <end position="138"/>
    </location>
</feature>
<feature type="coiled-coil region" evidence="5">
    <location>
        <begin position="26"/>
        <end position="78"/>
    </location>
</feature>
<sequence length="138" mass="16592">MHVLLLQFVISFIFFSSMKMMKSAMIKHLYSEIDRLKQEVYAAREKNGLYIHRDHYLYEEAEKKAMAEKIERMELDSDSKDKQLMELQEFYNSHLLLTAELTEKLERTEVLLIWVVNSSHHLSNLQNFIFLQSRFTKK</sequence>
<dbReference type="STRING" id="3775.A0A1Q3BXE6"/>
<keyword evidence="2" id="KW-0963">Cytoplasm</keyword>
<keyword evidence="8" id="KW-1185">Reference proteome</keyword>
<dbReference type="GO" id="GO:0090307">
    <property type="term" value="P:mitotic spindle assembly"/>
    <property type="evidence" value="ECO:0007669"/>
    <property type="project" value="TreeGrafter"/>
</dbReference>
<dbReference type="GO" id="GO:0005876">
    <property type="term" value="C:spindle microtubule"/>
    <property type="evidence" value="ECO:0007669"/>
    <property type="project" value="TreeGrafter"/>
</dbReference>
<keyword evidence="3" id="KW-0505">Motor protein</keyword>
<dbReference type="InterPro" id="IPR047149">
    <property type="entry name" value="KIF11-like"/>
</dbReference>
<accession>A0A1Q3BXE6</accession>
<evidence type="ECO:0000256" key="6">
    <source>
        <dbReference type="SAM" id="SignalP"/>
    </source>
</evidence>
<evidence type="ECO:0000256" key="1">
    <source>
        <dbReference type="ARBA" id="ARBA00004245"/>
    </source>
</evidence>
<protein>
    <submittedName>
        <fullName evidence="7">Uncharacterized protein</fullName>
    </submittedName>
</protein>
<evidence type="ECO:0000313" key="8">
    <source>
        <dbReference type="Proteomes" id="UP000187406"/>
    </source>
</evidence>
<dbReference type="GO" id="GO:0072686">
    <property type="term" value="C:mitotic spindle"/>
    <property type="evidence" value="ECO:0007669"/>
    <property type="project" value="TreeGrafter"/>
</dbReference>
<comment type="caution">
    <text evidence="7">The sequence shown here is derived from an EMBL/GenBank/DDBJ whole genome shotgun (WGS) entry which is preliminary data.</text>
</comment>
<dbReference type="GO" id="GO:0008574">
    <property type="term" value="F:plus-end-directed microtubule motor activity"/>
    <property type="evidence" value="ECO:0007669"/>
    <property type="project" value="TreeGrafter"/>
</dbReference>
<reference evidence="8" key="1">
    <citation type="submission" date="2016-04" db="EMBL/GenBank/DDBJ databases">
        <title>Cephalotus genome sequencing.</title>
        <authorList>
            <person name="Fukushima K."/>
            <person name="Hasebe M."/>
            <person name="Fang X."/>
        </authorList>
    </citation>
    <scope>NUCLEOTIDE SEQUENCE [LARGE SCALE GENOMIC DNA]</scope>
    <source>
        <strain evidence="8">cv. St1</strain>
    </source>
</reference>
<evidence type="ECO:0000256" key="5">
    <source>
        <dbReference type="SAM" id="Coils"/>
    </source>
</evidence>
<evidence type="ECO:0000256" key="4">
    <source>
        <dbReference type="ARBA" id="ARBA00023212"/>
    </source>
</evidence>
<dbReference type="EMBL" id="BDDD01001028">
    <property type="protein sequence ID" value="GAV72646.1"/>
    <property type="molecule type" value="Genomic_DNA"/>
</dbReference>
<dbReference type="AlphaFoldDB" id="A0A1Q3BXE6"/>
<proteinExistence type="predicted"/>
<name>A0A1Q3BXE6_CEPFO</name>
<organism evidence="7 8">
    <name type="scientific">Cephalotus follicularis</name>
    <name type="common">Albany pitcher plant</name>
    <dbReference type="NCBI Taxonomy" id="3775"/>
    <lineage>
        <taxon>Eukaryota</taxon>
        <taxon>Viridiplantae</taxon>
        <taxon>Streptophyta</taxon>
        <taxon>Embryophyta</taxon>
        <taxon>Tracheophyta</taxon>
        <taxon>Spermatophyta</taxon>
        <taxon>Magnoliopsida</taxon>
        <taxon>eudicotyledons</taxon>
        <taxon>Gunneridae</taxon>
        <taxon>Pentapetalae</taxon>
        <taxon>rosids</taxon>
        <taxon>fabids</taxon>
        <taxon>Oxalidales</taxon>
        <taxon>Cephalotaceae</taxon>
        <taxon>Cephalotus</taxon>
    </lineage>
</organism>
<keyword evidence="6" id="KW-0732">Signal</keyword>
<dbReference type="OrthoDB" id="1721966at2759"/>
<dbReference type="PANTHER" id="PTHR47970">
    <property type="entry name" value="KINESIN-LIKE PROTEIN KIF11"/>
    <property type="match status" value="1"/>
</dbReference>
<keyword evidence="5" id="KW-0175">Coiled coil</keyword>
<dbReference type="GO" id="GO:0051231">
    <property type="term" value="P:spindle elongation"/>
    <property type="evidence" value="ECO:0007669"/>
    <property type="project" value="TreeGrafter"/>
</dbReference>
<dbReference type="Proteomes" id="UP000187406">
    <property type="component" value="Unassembled WGS sequence"/>
</dbReference>
<evidence type="ECO:0000313" key="7">
    <source>
        <dbReference type="EMBL" id="GAV72646.1"/>
    </source>
</evidence>
<keyword evidence="4" id="KW-0206">Cytoskeleton</keyword>